<comment type="caution">
    <text evidence="5">The sequence shown here is derived from an EMBL/GenBank/DDBJ whole genome shotgun (WGS) entry which is preliminary data.</text>
</comment>
<dbReference type="PANTHER" id="PTHR10357:SF179">
    <property type="entry name" value="NEUTRAL AND BASIC AMINO ACID TRANSPORT PROTEIN RBAT"/>
    <property type="match status" value="1"/>
</dbReference>
<protein>
    <submittedName>
        <fullName evidence="5">Alpha-glucosidase</fullName>
    </submittedName>
</protein>
<dbReference type="SMART" id="SM00642">
    <property type="entry name" value="Aamy"/>
    <property type="match status" value="1"/>
</dbReference>
<dbReference type="Gene3D" id="2.60.40.1180">
    <property type="entry name" value="Golgi alpha-mannosidase II"/>
    <property type="match status" value="1"/>
</dbReference>
<dbReference type="FunFam" id="3.90.400.10:FF:000002">
    <property type="entry name" value="Sucrose isomerase"/>
    <property type="match status" value="1"/>
</dbReference>
<feature type="domain" description="Glycosyl hydrolase family 13 catalytic" evidence="4">
    <location>
        <begin position="1"/>
        <end position="366"/>
    </location>
</feature>
<dbReference type="InterPro" id="IPR045857">
    <property type="entry name" value="O16G_dom_2"/>
</dbReference>
<accession>A0A2M9A481</accession>
<dbReference type="SUPFAM" id="SSF51445">
    <property type="entry name" value="(Trans)glycosidases"/>
    <property type="match status" value="1"/>
</dbReference>
<keyword evidence="3" id="KW-0326">Glycosidase</keyword>
<reference evidence="5 6" key="1">
    <citation type="submission" date="2017-11" db="EMBL/GenBank/DDBJ databases">
        <title>Animal gut microbial communities from fecal samples from Wisconsin, USA.</title>
        <authorList>
            <person name="Neumann A."/>
        </authorList>
    </citation>
    <scope>NUCLEOTIDE SEQUENCE [LARGE SCALE GENOMIC DNA]</scope>
    <source>
        <strain evidence="5 6">UWS3</strain>
    </source>
</reference>
<evidence type="ECO:0000256" key="3">
    <source>
        <dbReference type="ARBA" id="ARBA00023295"/>
    </source>
</evidence>
<dbReference type="AlphaFoldDB" id="A0A2M9A481"/>
<evidence type="ECO:0000313" key="6">
    <source>
        <dbReference type="Proteomes" id="UP000231134"/>
    </source>
</evidence>
<organism evidence="5 6">
    <name type="scientific">Hallerella succinigenes</name>
    <dbReference type="NCBI Taxonomy" id="1896222"/>
    <lineage>
        <taxon>Bacteria</taxon>
        <taxon>Pseudomonadati</taxon>
        <taxon>Fibrobacterota</taxon>
        <taxon>Fibrobacteria</taxon>
        <taxon>Fibrobacterales</taxon>
        <taxon>Fibrobacteraceae</taxon>
        <taxon>Hallerella</taxon>
    </lineage>
</organism>
<gene>
    <name evidence="5" type="ORF">BGX16_0462</name>
</gene>
<dbReference type="RefSeq" id="WP_338072472.1">
    <property type="nucleotide sequence ID" value="NZ_PGEX01000001.1"/>
</dbReference>
<dbReference type="InterPro" id="IPR013780">
    <property type="entry name" value="Glyco_hydro_b"/>
</dbReference>
<proteinExistence type="inferred from homology"/>
<dbReference type="CDD" id="cd11333">
    <property type="entry name" value="AmyAc_SI_OligoGlu_DGase"/>
    <property type="match status" value="1"/>
</dbReference>
<dbReference type="InterPro" id="IPR017853">
    <property type="entry name" value="GH"/>
</dbReference>
<sequence>MGCIWVTPVYASPMKDNGYDVADFYKINPLYGTMEDMENLIAEADKRNIKIVMDLVFNHVSEESAWFQESKKSKDNPKSDWFIWRDKPNNWRGIFGGSAWKWCEERKQYYLHTFGDFQPDLNWENPEVRNALYDIANFWIQKGVGGFRMDAVVYIKKPADFADGKPDASDGMVLIHEMTANRDGILDYLHEFKKKVLDGKNVFTVGEANGIRPEELKHWVGSEGVFDMLFEFNHLQGGDIWYNPNLLSTLDLKKAIFQSEKATATNGWYPVFFENHDKPRSVNAYFPDSADKALASKALMTLLLTLRGTPFVYEGEEIGMSNVEWDSIDAYNELNSRSQYEMALQEGFSHEQAIGFVKALSRDNARTPMQWDSEFNAGFTTGKPWLPLNENFVQLNVATQEKDSNSPLAYFRKLVRLRKENPVLLQGTFTPILAEDPQIFAFRRSLDGKTMTVLVNLSEKDARYALSLLSDQKLLLSNEEAPTLGVLRPFEANLFE</sequence>
<evidence type="ECO:0000256" key="2">
    <source>
        <dbReference type="ARBA" id="ARBA00022801"/>
    </source>
</evidence>
<dbReference type="Proteomes" id="UP000231134">
    <property type="component" value="Unassembled WGS sequence"/>
</dbReference>
<dbReference type="Pfam" id="PF00128">
    <property type="entry name" value="Alpha-amylase"/>
    <property type="match status" value="1"/>
</dbReference>
<dbReference type="GO" id="GO:0004556">
    <property type="term" value="F:alpha-amylase activity"/>
    <property type="evidence" value="ECO:0007669"/>
    <property type="project" value="TreeGrafter"/>
</dbReference>
<evidence type="ECO:0000313" key="5">
    <source>
        <dbReference type="EMBL" id="PJJ40535.1"/>
    </source>
</evidence>
<dbReference type="Gene3D" id="3.20.20.80">
    <property type="entry name" value="Glycosidases"/>
    <property type="match status" value="1"/>
</dbReference>
<dbReference type="FunFam" id="3.20.20.80:FF:000064">
    <property type="entry name" value="Oligo-1,6-glucosidase"/>
    <property type="match status" value="1"/>
</dbReference>
<dbReference type="InterPro" id="IPR006047">
    <property type="entry name" value="GH13_cat_dom"/>
</dbReference>
<dbReference type="EMBL" id="PGEX01000001">
    <property type="protein sequence ID" value="PJJ40535.1"/>
    <property type="molecule type" value="Genomic_DNA"/>
</dbReference>
<evidence type="ECO:0000259" key="4">
    <source>
        <dbReference type="SMART" id="SM00642"/>
    </source>
</evidence>
<name>A0A2M9A481_9BACT</name>
<dbReference type="SUPFAM" id="SSF51011">
    <property type="entry name" value="Glycosyl hydrolase domain"/>
    <property type="match status" value="1"/>
</dbReference>
<dbReference type="Gene3D" id="3.90.400.10">
    <property type="entry name" value="Oligo-1,6-glucosidase, Domain 2"/>
    <property type="match status" value="1"/>
</dbReference>
<dbReference type="GO" id="GO:0009313">
    <property type="term" value="P:oligosaccharide catabolic process"/>
    <property type="evidence" value="ECO:0007669"/>
    <property type="project" value="TreeGrafter"/>
</dbReference>
<dbReference type="PANTHER" id="PTHR10357">
    <property type="entry name" value="ALPHA-AMYLASE FAMILY MEMBER"/>
    <property type="match status" value="1"/>
</dbReference>
<evidence type="ECO:0000256" key="1">
    <source>
        <dbReference type="ARBA" id="ARBA00008061"/>
    </source>
</evidence>
<keyword evidence="6" id="KW-1185">Reference proteome</keyword>
<comment type="similarity">
    <text evidence="1">Belongs to the glycosyl hydrolase 13 family.</text>
</comment>
<keyword evidence="2" id="KW-0378">Hydrolase</keyword>